<evidence type="ECO:0000259" key="3">
    <source>
        <dbReference type="SMART" id="SM00955"/>
    </source>
</evidence>
<dbReference type="GeneID" id="119637804"/>
<keyword evidence="4" id="KW-1185">Reference proteome</keyword>
<dbReference type="InterPro" id="IPR050180">
    <property type="entry name" value="RNR_Ribonuclease"/>
</dbReference>
<dbReference type="AlphaFoldDB" id="A0A9C5YW51"/>
<dbReference type="GO" id="GO:0003723">
    <property type="term" value="F:RNA binding"/>
    <property type="evidence" value="ECO:0007669"/>
    <property type="project" value="InterPro"/>
</dbReference>
<gene>
    <name evidence="5" type="primary">LOC119637804</name>
</gene>
<dbReference type="KEGG" id="gfs:119637804"/>
<dbReference type="SUPFAM" id="SSF50249">
    <property type="entry name" value="Nucleic acid-binding proteins"/>
    <property type="match status" value="2"/>
</dbReference>
<reference evidence="5" key="1">
    <citation type="submission" date="2025-08" db="UniProtKB">
        <authorList>
            <consortium name="RefSeq"/>
        </authorList>
    </citation>
    <scope>IDENTIFICATION</scope>
    <source>
        <tissue evidence="5">Whole body pupa</tissue>
    </source>
</reference>
<organism evidence="4 5">
    <name type="scientific">Glossina fuscipes</name>
    <dbReference type="NCBI Taxonomy" id="7396"/>
    <lineage>
        <taxon>Eukaryota</taxon>
        <taxon>Metazoa</taxon>
        <taxon>Ecdysozoa</taxon>
        <taxon>Arthropoda</taxon>
        <taxon>Hexapoda</taxon>
        <taxon>Insecta</taxon>
        <taxon>Pterygota</taxon>
        <taxon>Neoptera</taxon>
        <taxon>Endopterygota</taxon>
        <taxon>Diptera</taxon>
        <taxon>Brachycera</taxon>
        <taxon>Muscomorpha</taxon>
        <taxon>Hippoboscoidea</taxon>
        <taxon>Glossinidae</taxon>
        <taxon>Glossina</taxon>
    </lineage>
</organism>
<sequence length="1152" mass="130639">MENQENPPTDEDESQMDPVQSVNVHVNNVIFKEQVTKINGNQYENMFAEKTKHDGIHDKCKILRGKLSNHLRSVEKEQEAANHFGNISATNDLRVNQAMKKLRIKISNATTSESHTNGGSCMTNSHKVNYKEVYALGSHKTKQELLKIVTGLQLLLSKLTINNHPLKRHAQHLAQNIPHLKDFPLFDMQSDIDSRPSTSAGNRKHYESDPSVNNRPRRDSEMSSVSSASTQKETAATATNGKTNGEAKKKRNRKSKNKETTQASEHDSFTKYVNDIVAEYLGENQTEKIEKLKFSLSDIDHLEAYAQNLVQGGLGRIVEEEIRINRKNNRQAFVALNTDREGGERDGFILLPVARRYAFEGDVVRAFVMNSGGGGGCTTQSQNSKKASRKSENIFGGKDHSFSLQEEENIYDDTESSPDTELEDVTDLLDTSAVVISDNCPKAFVISIVRQTELRQIVGTICFKSSTKLLNEKSYYKLRPHDMRVPMMYVPVESCADHITPENKSEICGILYLAQILETDINGRCIGELLRPVGKVGNLEAEIKAILLQNGLKDVQPYDQKYQDMFDRPLSPISDKELSTRLDLRQQCIFTIDPLTARDLDDAVSIEKINDNEYEIGVHISDVSHFLLENSDLDNIVKERATSIYLVTEVIHMLPQSLCARCSLLPGEDKYAFSVFWRVNLEGEQMGKPRFTRSLINSCSQFAYEHAQKIIDNPNENFDVHDLPEIHNNWTPSDLRWRIITLHRIAQNLRAQRYEKGALSINNPKLHFTLDAVSGEPVSYEVESREEANFLIEEFMLLANQSVARFIYNHFPDTSILRNHASPLSKSMKSLRERLLSLGLDFDIRSSKAVYASMQRLCREASDPKAMDACLNTLLTKPMARARYFCSEGKAETEFWHYALSIPIYTHFTSPIRRYPDILVHRLLAAALNYCPPPQRTSEELHYLAKVCNDQKFNAKNAGDDSVNLFFKRYIKAKQSLTLKAVVTEIYQHLVNVVTIETGHTIAINYKMQKVLVDTTHVPSYITVIEKNSTKPPIKLQLFSTIEIKLVVWDNKLCGFLASPDPKQRHLNSMGSSSTSAKKEKHYYSISTNDMNGDNIHVTAKNRPNNAVSENEDSSKPTTTSNSISSRPCKKKKKNRRIYQWHTMPSEIPEPN</sequence>
<dbReference type="GO" id="GO:0006402">
    <property type="term" value="P:mRNA catabolic process"/>
    <property type="evidence" value="ECO:0007669"/>
    <property type="project" value="TreeGrafter"/>
</dbReference>
<accession>A0A9C5YW51</accession>
<evidence type="ECO:0000313" key="5">
    <source>
        <dbReference type="RefSeq" id="XP_037890055.1"/>
    </source>
</evidence>
<dbReference type="Proteomes" id="UP000092443">
    <property type="component" value="Unplaced"/>
</dbReference>
<evidence type="ECO:0000256" key="1">
    <source>
        <dbReference type="RuleBase" id="RU003901"/>
    </source>
</evidence>
<proteinExistence type="inferred from homology"/>
<feature type="region of interest" description="Disordered" evidence="2">
    <location>
        <begin position="1087"/>
        <end position="1152"/>
    </location>
</feature>
<dbReference type="PANTHER" id="PTHR23355">
    <property type="entry name" value="RIBONUCLEASE"/>
    <property type="match status" value="1"/>
</dbReference>
<dbReference type="RefSeq" id="XP_037890055.1">
    <property type="nucleotide sequence ID" value="XM_038034127.1"/>
</dbReference>
<dbReference type="Gene3D" id="2.40.50.700">
    <property type="match status" value="1"/>
</dbReference>
<evidence type="ECO:0000313" key="4">
    <source>
        <dbReference type="Proteomes" id="UP000092443"/>
    </source>
</evidence>
<dbReference type="GO" id="GO:0000932">
    <property type="term" value="C:P-body"/>
    <property type="evidence" value="ECO:0007669"/>
    <property type="project" value="TreeGrafter"/>
</dbReference>
<protein>
    <submittedName>
        <fullName evidence="5">DIS3-like exonuclease 2</fullName>
    </submittedName>
</protein>
<feature type="compositionally biased region" description="Basic residues" evidence="2">
    <location>
        <begin position="1128"/>
        <end position="1139"/>
    </location>
</feature>
<dbReference type="GO" id="GO:0010587">
    <property type="term" value="P:miRNA catabolic process"/>
    <property type="evidence" value="ECO:0007669"/>
    <property type="project" value="TreeGrafter"/>
</dbReference>
<dbReference type="GO" id="GO:0000175">
    <property type="term" value="F:3'-5'-RNA exonuclease activity"/>
    <property type="evidence" value="ECO:0007669"/>
    <property type="project" value="TreeGrafter"/>
</dbReference>
<dbReference type="PANTHER" id="PTHR23355:SF9">
    <property type="entry name" value="DIS3-LIKE EXONUCLEASE 2"/>
    <property type="match status" value="1"/>
</dbReference>
<feature type="compositionally biased region" description="Polar residues" evidence="2">
    <location>
        <begin position="222"/>
        <end position="231"/>
    </location>
</feature>
<feature type="compositionally biased region" description="Polar residues" evidence="2">
    <location>
        <begin position="1116"/>
        <end position="1126"/>
    </location>
</feature>
<feature type="domain" description="RNB" evidence="3">
    <location>
        <begin position="581"/>
        <end position="930"/>
    </location>
</feature>
<comment type="similarity">
    <text evidence="1">Belongs to the RNR ribonuclease family.</text>
</comment>
<evidence type="ECO:0000256" key="2">
    <source>
        <dbReference type="SAM" id="MobiDB-lite"/>
    </source>
</evidence>
<dbReference type="InterPro" id="IPR022966">
    <property type="entry name" value="RNase_II/R_CS"/>
</dbReference>
<feature type="compositionally biased region" description="Low complexity" evidence="2">
    <location>
        <begin position="232"/>
        <end position="244"/>
    </location>
</feature>
<name>A0A9C5YW51_9MUSC</name>
<dbReference type="InterPro" id="IPR041505">
    <property type="entry name" value="Dis3_CSD2"/>
</dbReference>
<dbReference type="Pfam" id="PF00773">
    <property type="entry name" value="RNB"/>
    <property type="match status" value="1"/>
</dbReference>
<dbReference type="SMART" id="SM00955">
    <property type="entry name" value="RNB"/>
    <property type="match status" value="1"/>
</dbReference>
<dbReference type="PROSITE" id="PS01175">
    <property type="entry name" value="RIBONUCLEASE_II"/>
    <property type="match status" value="1"/>
</dbReference>
<dbReference type="InterPro" id="IPR012340">
    <property type="entry name" value="NA-bd_OB-fold"/>
</dbReference>
<dbReference type="Pfam" id="PF17849">
    <property type="entry name" value="OB_Dis3"/>
    <property type="match status" value="1"/>
</dbReference>
<feature type="region of interest" description="Disordered" evidence="2">
    <location>
        <begin position="188"/>
        <end position="266"/>
    </location>
</feature>
<dbReference type="InterPro" id="IPR001900">
    <property type="entry name" value="RNase_II/R"/>
</dbReference>